<organism evidence="2 3">
    <name type="scientific">Brassica cretica</name>
    <name type="common">Mustard</name>
    <dbReference type="NCBI Taxonomy" id="69181"/>
    <lineage>
        <taxon>Eukaryota</taxon>
        <taxon>Viridiplantae</taxon>
        <taxon>Streptophyta</taxon>
        <taxon>Embryophyta</taxon>
        <taxon>Tracheophyta</taxon>
        <taxon>Spermatophyta</taxon>
        <taxon>Magnoliopsida</taxon>
        <taxon>eudicotyledons</taxon>
        <taxon>Gunneridae</taxon>
        <taxon>Pentapetalae</taxon>
        <taxon>rosids</taxon>
        <taxon>malvids</taxon>
        <taxon>Brassicales</taxon>
        <taxon>Brassicaceae</taxon>
        <taxon>Brassiceae</taxon>
        <taxon>Brassica</taxon>
    </lineage>
</organism>
<keyword evidence="3" id="KW-1185">Reference proteome</keyword>
<keyword evidence="1" id="KW-0472">Membrane</keyword>
<keyword evidence="1" id="KW-1133">Transmembrane helix</keyword>
<dbReference type="PANTHER" id="PTHR46398">
    <property type="entry name" value="ALPHA/BETA-HYDROLASES SUPERFAMILY PROTEIN"/>
    <property type="match status" value="1"/>
</dbReference>
<feature type="transmembrane region" description="Helical" evidence="1">
    <location>
        <begin position="197"/>
        <end position="216"/>
    </location>
</feature>
<accession>A0ABQ7CC38</accession>
<evidence type="ECO:0000313" key="3">
    <source>
        <dbReference type="Proteomes" id="UP000266723"/>
    </source>
</evidence>
<keyword evidence="1" id="KW-0812">Transmembrane</keyword>
<dbReference type="Proteomes" id="UP000266723">
    <property type="component" value="Unassembled WGS sequence"/>
</dbReference>
<reference evidence="2 3" key="1">
    <citation type="journal article" date="2020" name="BMC Genomics">
        <title>Intraspecific diversification of the crop wild relative Brassica cretica Lam. using demographic model selection.</title>
        <authorList>
            <person name="Kioukis A."/>
            <person name="Michalopoulou V.A."/>
            <person name="Briers L."/>
            <person name="Pirintsos S."/>
            <person name="Studholme D.J."/>
            <person name="Pavlidis P."/>
            <person name="Sarris P.F."/>
        </authorList>
    </citation>
    <scope>NUCLEOTIDE SEQUENCE [LARGE SCALE GENOMIC DNA]</scope>
    <source>
        <strain evidence="3">cv. PFS-1207/04</strain>
    </source>
</reference>
<sequence>MSSSQSSDTFTFEEKKLKDARRLYAPGRLYHIVVRKPLRLGRYPPVVRTAVPVDGRFDQLVLSCNATADHAIIWIQRESQRALDLMLEEDQVMQIPVEQKIVRQKSVVEEHDEEYRAAIMKAASLNIPMSPSPSYGTFHDTAEEGESSAGGSVNEGSPSMWSFKGMKRKWNRFVDRHFPMDDDDSGDMILKKDESQALLCSIFCAVSSMFCCLVVLSV</sequence>
<gene>
    <name evidence="2" type="ORF">DY000_02003436</name>
</gene>
<proteinExistence type="predicted"/>
<name>A0ABQ7CC38_BRACR</name>
<evidence type="ECO:0000256" key="1">
    <source>
        <dbReference type="SAM" id="Phobius"/>
    </source>
</evidence>
<dbReference type="EMBL" id="QGKV02000832">
    <property type="protein sequence ID" value="KAF3549424.1"/>
    <property type="molecule type" value="Genomic_DNA"/>
</dbReference>
<dbReference type="PANTHER" id="PTHR46398:SF5">
    <property type="entry name" value="ALPHA_BETA-HYDROLASES SUPERFAMILY PROTEIN"/>
    <property type="match status" value="1"/>
</dbReference>
<comment type="caution">
    <text evidence="2">The sequence shown here is derived from an EMBL/GenBank/DDBJ whole genome shotgun (WGS) entry which is preliminary data.</text>
</comment>
<protein>
    <submittedName>
        <fullName evidence="2">Uncharacterized protein</fullName>
    </submittedName>
</protein>
<evidence type="ECO:0000313" key="2">
    <source>
        <dbReference type="EMBL" id="KAF3549424.1"/>
    </source>
</evidence>